<reference evidence="2" key="1">
    <citation type="submission" date="2020-04" db="EMBL/GenBank/DDBJ databases">
        <authorList>
            <person name="Alioto T."/>
            <person name="Alioto T."/>
            <person name="Gomez Garrido J."/>
        </authorList>
    </citation>
    <scope>NUCLEOTIDE SEQUENCE</scope>
    <source>
        <strain evidence="2">A484AB</strain>
    </source>
</reference>
<feature type="compositionally biased region" description="Basic and acidic residues" evidence="1">
    <location>
        <begin position="90"/>
        <end position="100"/>
    </location>
</feature>
<dbReference type="EMBL" id="CACRXK020001984">
    <property type="protein sequence ID" value="CAB3992119.1"/>
    <property type="molecule type" value="Genomic_DNA"/>
</dbReference>
<name>A0A7D9HVV8_PARCT</name>
<protein>
    <submittedName>
        <fullName evidence="2">Uncharacterized protein</fullName>
    </submittedName>
</protein>
<feature type="region of interest" description="Disordered" evidence="1">
    <location>
        <begin position="1"/>
        <end position="72"/>
    </location>
</feature>
<feature type="region of interest" description="Disordered" evidence="1">
    <location>
        <begin position="90"/>
        <end position="134"/>
    </location>
</feature>
<dbReference type="AlphaFoldDB" id="A0A7D9HVV8"/>
<evidence type="ECO:0000313" key="3">
    <source>
        <dbReference type="Proteomes" id="UP001152795"/>
    </source>
</evidence>
<feature type="compositionally biased region" description="Basic and acidic residues" evidence="1">
    <location>
        <begin position="10"/>
        <end position="39"/>
    </location>
</feature>
<dbReference type="Proteomes" id="UP001152795">
    <property type="component" value="Unassembled WGS sequence"/>
</dbReference>
<evidence type="ECO:0000313" key="2">
    <source>
        <dbReference type="EMBL" id="CAB3992119.1"/>
    </source>
</evidence>
<comment type="caution">
    <text evidence="2">The sequence shown here is derived from an EMBL/GenBank/DDBJ whole genome shotgun (WGS) entry which is preliminary data.</text>
</comment>
<sequence length="227" mass="25846">MGKTSSSETIRLREGKKRKEEKVREERSKYYQENKESINRKRREKRQKAKELKVAKQNVPDGETSVTDNSATKKYDWALYKRRQRARAKEEIKRKEETSRATKFKRSSEVSGQSGNKIFPTRMAKKRKVDLVRSQLPKSPAKRIAVVAALIESPTTRKGLESKGLVVSGGKSEEAEVAVSALRDARDAISDTKGQRSNDSWAATKTAHGFLCDETIQKKRMKTKCLI</sequence>
<accession>A0A7D9HVV8</accession>
<organism evidence="2 3">
    <name type="scientific">Paramuricea clavata</name>
    <name type="common">Red gorgonian</name>
    <name type="synonym">Violescent sea-whip</name>
    <dbReference type="NCBI Taxonomy" id="317549"/>
    <lineage>
        <taxon>Eukaryota</taxon>
        <taxon>Metazoa</taxon>
        <taxon>Cnidaria</taxon>
        <taxon>Anthozoa</taxon>
        <taxon>Octocorallia</taxon>
        <taxon>Malacalcyonacea</taxon>
        <taxon>Plexauridae</taxon>
        <taxon>Paramuricea</taxon>
    </lineage>
</organism>
<keyword evidence="3" id="KW-1185">Reference proteome</keyword>
<proteinExistence type="predicted"/>
<gene>
    <name evidence="2" type="ORF">PACLA_8A069433</name>
</gene>
<evidence type="ECO:0000256" key="1">
    <source>
        <dbReference type="SAM" id="MobiDB-lite"/>
    </source>
</evidence>